<comment type="caution">
    <text evidence="1">The sequence shown here is derived from an EMBL/GenBank/DDBJ whole genome shotgun (WGS) entry which is preliminary data.</text>
</comment>
<organism evidence="1 2">
    <name type="scientific">Marine Group I thaumarchaeote SCGC AAA799-E16</name>
    <dbReference type="NCBI Taxonomy" id="1502292"/>
    <lineage>
        <taxon>Archaea</taxon>
        <taxon>Nitrososphaerota</taxon>
        <taxon>Marine Group I</taxon>
    </lineage>
</organism>
<sequence length="100" mass="11919">MRKILDKFVTGFFVVILGIAWYCSTKFYIKPDRHSIVVYDVFGKEIKLEGVRVDFKTRNVAQSYISEYKKRFPQYNFAMAIEVPKIKKNTIPRILKKIHR</sequence>
<accession>A0A081S5S3</accession>
<dbReference type="EMBL" id="JNVL01000012">
    <property type="protein sequence ID" value="KER06276.1"/>
    <property type="molecule type" value="Genomic_DNA"/>
</dbReference>
<dbReference type="AlphaFoldDB" id="A0A081S5S3"/>
<gene>
    <name evidence="1" type="ORF">AAA799E16_01023</name>
</gene>
<evidence type="ECO:0000313" key="1">
    <source>
        <dbReference type="EMBL" id="KER06276.1"/>
    </source>
</evidence>
<reference evidence="1 2" key="1">
    <citation type="submission" date="2014-06" db="EMBL/GenBank/DDBJ databases">
        <authorList>
            <person name="Ngugi D.K."/>
            <person name="Blom J."/>
            <person name="Alam I."/>
            <person name="Rashid M."/>
            <person name="Ba Alawi W."/>
            <person name="Zhang G."/>
            <person name="Hikmawan T."/>
            <person name="Guan Y."/>
            <person name="Antunes A."/>
            <person name="Siam R."/>
            <person name="Eldorry H."/>
            <person name="Bajic V."/>
            <person name="Stingl U."/>
        </authorList>
    </citation>
    <scope>NUCLEOTIDE SEQUENCE [LARGE SCALE GENOMIC DNA]</scope>
    <source>
        <strain evidence="1">SCGC AAA799-E16</strain>
    </source>
</reference>
<dbReference type="PATRIC" id="fig|1502292.3.peg.947"/>
<dbReference type="Proteomes" id="UP000028027">
    <property type="component" value="Unassembled WGS sequence"/>
</dbReference>
<keyword evidence="2" id="KW-1185">Reference proteome</keyword>
<evidence type="ECO:0000313" key="2">
    <source>
        <dbReference type="Proteomes" id="UP000028027"/>
    </source>
</evidence>
<protein>
    <submittedName>
        <fullName evidence="1">Uncharacterized protein</fullName>
    </submittedName>
</protein>
<name>A0A081S5S3_9ARCH</name>
<proteinExistence type="predicted"/>